<feature type="coiled-coil region" evidence="4">
    <location>
        <begin position="192"/>
        <end position="219"/>
    </location>
</feature>
<dbReference type="PANTHER" id="PTHR32347">
    <property type="entry name" value="EFFLUX SYSTEM COMPONENT YKNX-RELATED"/>
    <property type="match status" value="1"/>
</dbReference>
<dbReference type="Gene3D" id="2.40.420.20">
    <property type="match status" value="1"/>
</dbReference>
<dbReference type="InterPro" id="IPR006143">
    <property type="entry name" value="RND_pump_MFP"/>
</dbReference>
<dbReference type="NCBIfam" id="TIGR01730">
    <property type="entry name" value="RND_mfp"/>
    <property type="match status" value="1"/>
</dbReference>
<accession>A0ABX7FPZ2</accession>
<feature type="domain" description="YknX-like C-terminal permuted SH3-like" evidence="6">
    <location>
        <begin position="340"/>
        <end position="408"/>
    </location>
</feature>
<dbReference type="InterPro" id="IPR058637">
    <property type="entry name" value="YknX-like_C"/>
</dbReference>
<evidence type="ECO:0000259" key="6">
    <source>
        <dbReference type="Pfam" id="PF25989"/>
    </source>
</evidence>
<dbReference type="InterPro" id="IPR050465">
    <property type="entry name" value="UPF0194_transport"/>
</dbReference>
<evidence type="ECO:0000256" key="2">
    <source>
        <dbReference type="ARBA" id="ARBA00009477"/>
    </source>
</evidence>
<evidence type="ECO:0000256" key="3">
    <source>
        <dbReference type="ARBA" id="ARBA00023054"/>
    </source>
</evidence>
<dbReference type="Gene3D" id="2.40.50.100">
    <property type="match status" value="1"/>
</dbReference>
<dbReference type="InterPro" id="IPR058625">
    <property type="entry name" value="MdtA-like_BSH"/>
</dbReference>
<name>A0ABX7FPZ2_BRECH</name>
<dbReference type="SUPFAM" id="SSF111369">
    <property type="entry name" value="HlyD-like secretion proteins"/>
    <property type="match status" value="1"/>
</dbReference>
<feature type="domain" description="Multidrug resistance protein MdtA-like barrel-sandwich hybrid" evidence="5">
    <location>
        <begin position="60"/>
        <end position="244"/>
    </location>
</feature>
<dbReference type="Pfam" id="PF25917">
    <property type="entry name" value="BSH_RND"/>
    <property type="match status" value="1"/>
</dbReference>
<sequence>MRNKRWFFLGAALLLAGGGAWYALGAAASVKAVNIQQADLVQYVQATGQVKAATEQSFFAQTSAKLLHVYVKEGDRVQANQLLAELDPTDAQYKLEQLGLQLEQVQAEWSKLLEGPKAEEVKVLEESVRQQEINLEVKTREWNRLKEEYEAGAVPRAEWQKKDDERKLAKSGLDEAKHNLALLHAGPGASDEAKYQAKVKEIQLQREQLTNELQSMRIMAKGNGTVTEVPAKEGQWVAEGTELLTVADLSTLQVVSDVKETYISQIHLDQEAVIEGAAIGKEQLSARVTKMASVAKPASGVNPDKKAVVEVTLAVEEGGAKLLPGYHVDVNFVIHEAESAIQVPIGAVKRGADGLPFVWTVQGEKAVRVPVETGIKNDTFIEVKKGLAKDSLVIVNVPDSLRDHQRVTLIP</sequence>
<evidence type="ECO:0000256" key="4">
    <source>
        <dbReference type="SAM" id="Coils"/>
    </source>
</evidence>
<dbReference type="Pfam" id="PF25989">
    <property type="entry name" value="YknX_C"/>
    <property type="match status" value="1"/>
</dbReference>
<evidence type="ECO:0000313" key="8">
    <source>
        <dbReference type="Proteomes" id="UP000596248"/>
    </source>
</evidence>
<evidence type="ECO:0000313" key="7">
    <source>
        <dbReference type="EMBL" id="QRG68311.1"/>
    </source>
</evidence>
<comment type="similarity">
    <text evidence="2">Belongs to the membrane fusion protein (MFP) (TC 8.A.1) family.</text>
</comment>
<gene>
    <name evidence="7" type="ORF">JNE38_03815</name>
</gene>
<feature type="coiled-coil region" evidence="4">
    <location>
        <begin position="121"/>
        <end position="148"/>
    </location>
</feature>
<dbReference type="Proteomes" id="UP000596248">
    <property type="component" value="Chromosome"/>
</dbReference>
<proteinExistence type="inferred from homology"/>
<dbReference type="RefSeq" id="WP_203355316.1">
    <property type="nucleotide sequence ID" value="NZ_CP069127.1"/>
</dbReference>
<keyword evidence="8" id="KW-1185">Reference proteome</keyword>
<keyword evidence="3 4" id="KW-0175">Coiled coil</keyword>
<evidence type="ECO:0000259" key="5">
    <source>
        <dbReference type="Pfam" id="PF25917"/>
    </source>
</evidence>
<dbReference type="Gene3D" id="2.40.30.170">
    <property type="match status" value="1"/>
</dbReference>
<evidence type="ECO:0000256" key="1">
    <source>
        <dbReference type="ARBA" id="ARBA00004196"/>
    </source>
</evidence>
<dbReference type="EMBL" id="CP069127">
    <property type="protein sequence ID" value="QRG68311.1"/>
    <property type="molecule type" value="Genomic_DNA"/>
</dbReference>
<organism evidence="7 8">
    <name type="scientific">Brevibacillus choshinensis</name>
    <dbReference type="NCBI Taxonomy" id="54911"/>
    <lineage>
        <taxon>Bacteria</taxon>
        <taxon>Bacillati</taxon>
        <taxon>Bacillota</taxon>
        <taxon>Bacilli</taxon>
        <taxon>Bacillales</taxon>
        <taxon>Paenibacillaceae</taxon>
        <taxon>Brevibacillus</taxon>
    </lineage>
</organism>
<reference evidence="7 8" key="1">
    <citation type="submission" date="2021-01" db="EMBL/GenBank/DDBJ databases">
        <title>Identification of strong promoters based on the transcriptome of Brevibacillus choshinensis.</title>
        <authorList>
            <person name="Yao D."/>
            <person name="Zhang K."/>
            <person name="Wu J."/>
        </authorList>
    </citation>
    <scope>NUCLEOTIDE SEQUENCE [LARGE SCALE GENOMIC DNA]</scope>
    <source>
        <strain evidence="7 8">HPD31-SP3</strain>
    </source>
</reference>
<comment type="subcellular location">
    <subcellularLocation>
        <location evidence="1">Cell envelope</location>
    </subcellularLocation>
</comment>
<protein>
    <submittedName>
        <fullName evidence="7">Efflux RND transporter periplasmic adaptor subunit</fullName>
    </submittedName>
</protein>